<dbReference type="AlphaFoldDB" id="A0A939DEW7"/>
<comment type="caution">
    <text evidence="3">The sequence shown here is derived from an EMBL/GenBank/DDBJ whole genome shotgun (WGS) entry which is preliminary data.</text>
</comment>
<dbReference type="RefSeq" id="WP_206560364.1">
    <property type="nucleotide sequence ID" value="NZ_JAFKCZ010000006.1"/>
</dbReference>
<dbReference type="SUPFAM" id="SSF50249">
    <property type="entry name" value="Nucleic acid-binding proteins"/>
    <property type="match status" value="1"/>
</dbReference>
<accession>A0A939DEW7</accession>
<dbReference type="InterPro" id="IPR022002">
    <property type="entry name" value="ChsH2_Znr"/>
</dbReference>
<dbReference type="PANTHER" id="PTHR34075:SF5">
    <property type="entry name" value="BLR3430 PROTEIN"/>
    <property type="match status" value="1"/>
</dbReference>
<dbReference type="PANTHER" id="PTHR34075">
    <property type="entry name" value="BLR3430 PROTEIN"/>
    <property type="match status" value="1"/>
</dbReference>
<dbReference type="Pfam" id="PF12172">
    <property type="entry name" value="zf-ChsH2"/>
    <property type="match status" value="1"/>
</dbReference>
<gene>
    <name evidence="3" type="ORF">JYP50_10005</name>
</gene>
<dbReference type="InterPro" id="IPR012340">
    <property type="entry name" value="NA-bd_OB-fold"/>
</dbReference>
<dbReference type="InterPro" id="IPR052513">
    <property type="entry name" value="Thioester_dehydratase-like"/>
</dbReference>
<reference evidence="3" key="1">
    <citation type="submission" date="2021-02" db="EMBL/GenBank/DDBJ databases">
        <title>PHA producing bacteria isolated from coastal sediment in Guangdong, Shenzhen.</title>
        <authorList>
            <person name="Zheng W."/>
            <person name="Yu S."/>
            <person name="Huang Y."/>
        </authorList>
    </citation>
    <scope>NUCLEOTIDE SEQUENCE</scope>
    <source>
        <strain evidence="3">TN14-10</strain>
    </source>
</reference>
<keyword evidence="4" id="KW-1185">Reference proteome</keyword>
<protein>
    <submittedName>
        <fullName evidence="3">OB-fold domain-containing protein</fullName>
    </submittedName>
</protein>
<name>A0A939DEW7_9GAMM</name>
<proteinExistence type="predicted"/>
<dbReference type="Proteomes" id="UP000664303">
    <property type="component" value="Unassembled WGS sequence"/>
</dbReference>
<evidence type="ECO:0000313" key="4">
    <source>
        <dbReference type="Proteomes" id="UP000664303"/>
    </source>
</evidence>
<organism evidence="3 4">
    <name type="scientific">Parahaliea mediterranea</name>
    <dbReference type="NCBI Taxonomy" id="651086"/>
    <lineage>
        <taxon>Bacteria</taxon>
        <taxon>Pseudomonadati</taxon>
        <taxon>Pseudomonadota</taxon>
        <taxon>Gammaproteobacteria</taxon>
        <taxon>Cellvibrionales</taxon>
        <taxon>Halieaceae</taxon>
        <taxon>Parahaliea</taxon>
    </lineage>
</organism>
<evidence type="ECO:0000259" key="2">
    <source>
        <dbReference type="Pfam" id="PF12172"/>
    </source>
</evidence>
<feature type="domain" description="ChsH2 C-terminal OB-fold" evidence="1">
    <location>
        <begin position="55"/>
        <end position="130"/>
    </location>
</feature>
<dbReference type="Gene3D" id="6.10.30.10">
    <property type="match status" value="1"/>
</dbReference>
<feature type="domain" description="ChsH2 rubredoxin-like zinc ribbon" evidence="2">
    <location>
        <begin position="18"/>
        <end position="42"/>
    </location>
</feature>
<sequence length="144" mass="16294">MVDQLLLPEIDETNRPFWQGCRDGVLRIQRCTGTGRLIHPPRVMSPWDNSAELDWTEVSGEGRIWSIVSPHPPLIAQFSALAPYNAILVELIEDPRIRLIGNLVAAVDQPINSVSLDRAAIGDRVRVVFQDEADDWVMPRWQLC</sequence>
<evidence type="ECO:0000313" key="3">
    <source>
        <dbReference type="EMBL" id="MBN7796926.1"/>
    </source>
</evidence>
<evidence type="ECO:0000259" key="1">
    <source>
        <dbReference type="Pfam" id="PF01796"/>
    </source>
</evidence>
<dbReference type="InterPro" id="IPR002878">
    <property type="entry name" value="ChsH2_C"/>
</dbReference>
<dbReference type="EMBL" id="JAFKCZ010000006">
    <property type="protein sequence ID" value="MBN7796926.1"/>
    <property type="molecule type" value="Genomic_DNA"/>
</dbReference>
<dbReference type="Pfam" id="PF01796">
    <property type="entry name" value="OB_ChsH2_C"/>
    <property type="match status" value="1"/>
</dbReference>